<organism evidence="3 4">
    <name type="scientific">SAR86 cluster bacterium</name>
    <dbReference type="NCBI Taxonomy" id="2030880"/>
    <lineage>
        <taxon>Bacteria</taxon>
        <taxon>Pseudomonadati</taxon>
        <taxon>Pseudomonadota</taxon>
        <taxon>Gammaproteobacteria</taxon>
        <taxon>SAR86 cluster</taxon>
    </lineage>
</organism>
<dbReference type="Gene3D" id="3.40.50.720">
    <property type="entry name" value="NAD(P)-binding Rossmann-like Domain"/>
    <property type="match status" value="1"/>
</dbReference>
<protein>
    <submittedName>
        <fullName evidence="3">SDR family NAD(P)-dependent oxidoreductase</fullName>
    </submittedName>
</protein>
<comment type="caution">
    <text evidence="3">The sequence shown here is derived from an EMBL/GenBank/DDBJ whole genome shotgun (WGS) entry which is preliminary data.</text>
</comment>
<dbReference type="GO" id="GO:0016020">
    <property type="term" value="C:membrane"/>
    <property type="evidence" value="ECO:0007669"/>
    <property type="project" value="TreeGrafter"/>
</dbReference>
<dbReference type="InterPro" id="IPR020904">
    <property type="entry name" value="Sc_DH/Rdtase_CS"/>
</dbReference>
<accession>A0A368BV97</accession>
<evidence type="ECO:0000313" key="3">
    <source>
        <dbReference type="EMBL" id="RCL41005.1"/>
    </source>
</evidence>
<dbReference type="Pfam" id="PF00106">
    <property type="entry name" value="adh_short"/>
    <property type="match status" value="1"/>
</dbReference>
<dbReference type="EMBL" id="QOPE01000018">
    <property type="protein sequence ID" value="RCL41005.1"/>
    <property type="molecule type" value="Genomic_DNA"/>
</dbReference>
<comment type="similarity">
    <text evidence="1">Belongs to the short-chain dehydrogenases/reductases (SDR) family.</text>
</comment>
<reference evidence="3 4" key="1">
    <citation type="journal article" date="2018" name="Microbiome">
        <title>Fine metagenomic profile of the Mediterranean stratified and mixed water columns revealed by assembly and recruitment.</title>
        <authorList>
            <person name="Haro-Moreno J.M."/>
            <person name="Lopez-Perez M."/>
            <person name="De La Torre J.R."/>
            <person name="Picazo A."/>
            <person name="Camacho A."/>
            <person name="Rodriguez-Valera F."/>
        </authorList>
    </citation>
    <scope>NUCLEOTIDE SEQUENCE [LARGE SCALE GENOMIC DNA]</scope>
    <source>
        <strain evidence="3">MED-G82</strain>
    </source>
</reference>
<keyword evidence="2" id="KW-0560">Oxidoreductase</keyword>
<dbReference type="GO" id="GO:0016491">
    <property type="term" value="F:oxidoreductase activity"/>
    <property type="evidence" value="ECO:0007669"/>
    <property type="project" value="UniProtKB-KW"/>
</dbReference>
<dbReference type="PROSITE" id="PS00061">
    <property type="entry name" value="ADH_SHORT"/>
    <property type="match status" value="1"/>
</dbReference>
<dbReference type="PANTHER" id="PTHR44196:SF1">
    <property type="entry name" value="DEHYDROGENASE_REDUCTASE SDR FAMILY MEMBER 7B"/>
    <property type="match status" value="1"/>
</dbReference>
<proteinExistence type="inferred from homology"/>
<name>A0A368BV97_9GAMM</name>
<dbReference type="Proteomes" id="UP000253307">
    <property type="component" value="Unassembled WGS sequence"/>
</dbReference>
<sequence>MEIKNAIVTGAASGMGRISAKRLAADGVRVAAVDINEENLNHLRQESNNISIFPCDLSDSSAVKSMMDEVKSQMGPIDRVTHAGAVMPMGKVKDLDATSINNLMRINYEGTVNMVSNILPSMLENNKGQIILFGSIAGTCPLENMSAYCASKAAVNIFGEILAKEVKDTNIRVMVVCPAQTDTPLMRFVDETDSADVIKSAVEKGMLCDPEEVVDQIEKDLLTDKIICYPTKEAVYATRIRRFFPNYWWKLVAKNS</sequence>
<dbReference type="CDD" id="cd05233">
    <property type="entry name" value="SDR_c"/>
    <property type="match status" value="1"/>
</dbReference>
<dbReference type="SUPFAM" id="SSF51735">
    <property type="entry name" value="NAD(P)-binding Rossmann-fold domains"/>
    <property type="match status" value="1"/>
</dbReference>
<dbReference type="InterPro" id="IPR002347">
    <property type="entry name" value="SDR_fam"/>
</dbReference>
<gene>
    <name evidence="3" type="ORF">DBW96_02810</name>
</gene>
<evidence type="ECO:0000313" key="4">
    <source>
        <dbReference type="Proteomes" id="UP000253307"/>
    </source>
</evidence>
<dbReference type="PRINTS" id="PR00081">
    <property type="entry name" value="GDHRDH"/>
</dbReference>
<dbReference type="AlphaFoldDB" id="A0A368BV97"/>
<evidence type="ECO:0000256" key="1">
    <source>
        <dbReference type="ARBA" id="ARBA00006484"/>
    </source>
</evidence>
<dbReference type="PANTHER" id="PTHR44196">
    <property type="entry name" value="DEHYDROGENASE/REDUCTASE SDR FAMILY MEMBER 7B"/>
    <property type="match status" value="1"/>
</dbReference>
<evidence type="ECO:0000256" key="2">
    <source>
        <dbReference type="ARBA" id="ARBA00023002"/>
    </source>
</evidence>
<dbReference type="InterPro" id="IPR036291">
    <property type="entry name" value="NAD(P)-bd_dom_sf"/>
</dbReference>